<sequence length="297" mass="33826">MNRRLEVWASREDNLFEASDDDYRFDHLEPLPDDSPLLTEWNDQIDDEPDRPPVPIEYPTLTLYVTHGENAETDARGFDRIQVGTIVRIEPLDDLSEWPSEPDYEKRELDISLPSRHPSIDFGELDPLIWSDDILEAVFTINRHAKRLDIEADDAYQANAGAEARAYSIQKKALYSVKTIAIHRLVKQEPDKVNVTLHDLGETTMFCFDFGEFSFHQPREAVVDDLFDTVGLDPSELEPQSIDFEPSTNTDDLPKTLPEALATLKQVGLNANSHLDSTSVEDYNFGYHVSTTFDALK</sequence>
<accession>A0A1H8U9X9</accession>
<proteinExistence type="predicted"/>
<organism evidence="1 2">
    <name type="scientific">Halorientalis persicus</name>
    <dbReference type="NCBI Taxonomy" id="1367881"/>
    <lineage>
        <taxon>Archaea</taxon>
        <taxon>Methanobacteriati</taxon>
        <taxon>Methanobacteriota</taxon>
        <taxon>Stenosarchaea group</taxon>
        <taxon>Halobacteria</taxon>
        <taxon>Halobacteriales</taxon>
        <taxon>Haloarculaceae</taxon>
        <taxon>Halorientalis</taxon>
    </lineage>
</organism>
<gene>
    <name evidence="1" type="ORF">SAMN05216388_102639</name>
</gene>
<dbReference type="Proteomes" id="UP000198775">
    <property type="component" value="Unassembled WGS sequence"/>
</dbReference>
<protein>
    <submittedName>
        <fullName evidence="1">Uncharacterized protein</fullName>
    </submittedName>
</protein>
<dbReference type="EMBL" id="FOCX01000026">
    <property type="protein sequence ID" value="SEO99896.1"/>
    <property type="molecule type" value="Genomic_DNA"/>
</dbReference>
<evidence type="ECO:0000313" key="1">
    <source>
        <dbReference type="EMBL" id="SEO99896.1"/>
    </source>
</evidence>
<dbReference type="AlphaFoldDB" id="A0A1H8U9X9"/>
<name>A0A1H8U9X9_9EURY</name>
<evidence type="ECO:0000313" key="2">
    <source>
        <dbReference type="Proteomes" id="UP000198775"/>
    </source>
</evidence>
<keyword evidence="2" id="KW-1185">Reference proteome</keyword>
<reference evidence="2" key="1">
    <citation type="submission" date="2016-10" db="EMBL/GenBank/DDBJ databases">
        <authorList>
            <person name="Varghese N."/>
            <person name="Submissions S."/>
        </authorList>
    </citation>
    <scope>NUCLEOTIDE SEQUENCE [LARGE SCALE GENOMIC DNA]</scope>
    <source>
        <strain evidence="2">IBRC-M 10043</strain>
    </source>
</reference>